<organism evidence="1 2">
    <name type="scientific">Cannabis sativa</name>
    <name type="common">Hemp</name>
    <name type="synonym">Marijuana</name>
    <dbReference type="NCBI Taxonomy" id="3483"/>
    <lineage>
        <taxon>Eukaryota</taxon>
        <taxon>Viridiplantae</taxon>
        <taxon>Streptophyta</taxon>
        <taxon>Embryophyta</taxon>
        <taxon>Tracheophyta</taxon>
        <taxon>Spermatophyta</taxon>
        <taxon>Magnoliopsida</taxon>
        <taxon>eudicotyledons</taxon>
        <taxon>Gunneridae</taxon>
        <taxon>Pentapetalae</taxon>
        <taxon>rosids</taxon>
        <taxon>fabids</taxon>
        <taxon>Rosales</taxon>
        <taxon>Cannabaceae</taxon>
        <taxon>Cannabis</taxon>
    </lineage>
</organism>
<dbReference type="Proteomes" id="UP000596661">
    <property type="component" value="Chromosome 9"/>
</dbReference>
<accession>A0A803QD23</accession>
<dbReference type="EnsemblPlants" id="evm.model.09.1001">
    <property type="protein sequence ID" value="cds.evm.model.09.1001"/>
    <property type="gene ID" value="evm.TU.09.1001"/>
</dbReference>
<reference evidence="1" key="1">
    <citation type="submission" date="2018-11" db="EMBL/GenBank/DDBJ databases">
        <authorList>
            <person name="Grassa J C."/>
        </authorList>
    </citation>
    <scope>NUCLEOTIDE SEQUENCE [LARGE SCALE GENOMIC DNA]</scope>
</reference>
<proteinExistence type="predicted"/>
<reference evidence="1" key="2">
    <citation type="submission" date="2021-03" db="UniProtKB">
        <authorList>
            <consortium name="EnsemblPlants"/>
        </authorList>
    </citation>
    <scope>IDENTIFICATION</scope>
</reference>
<name>A0A803QD23_CANSA</name>
<dbReference type="Gramene" id="evm.model.09.1001">
    <property type="protein sequence ID" value="cds.evm.model.09.1001"/>
    <property type="gene ID" value="evm.TU.09.1001"/>
</dbReference>
<protein>
    <submittedName>
        <fullName evidence="1">Uncharacterized protein</fullName>
    </submittedName>
</protein>
<evidence type="ECO:0000313" key="1">
    <source>
        <dbReference type="EnsemblPlants" id="cds.evm.model.09.1001"/>
    </source>
</evidence>
<evidence type="ECO:0000313" key="2">
    <source>
        <dbReference type="Proteomes" id="UP000596661"/>
    </source>
</evidence>
<dbReference type="EMBL" id="UZAU01000745">
    <property type="status" value="NOT_ANNOTATED_CDS"/>
    <property type="molecule type" value="Genomic_DNA"/>
</dbReference>
<keyword evidence="2" id="KW-1185">Reference proteome</keyword>
<sequence>MINTRRTLVTTFSSSGLPQNPVTTDLDVRVPVKTGISTNPMDVANPTISTDTTNLANTIGQVDTTNLDGLNGQPLPPKEDPPLAPGTEGIWSLILC</sequence>
<dbReference type="AlphaFoldDB" id="A0A803QD23"/>